<evidence type="ECO:0000313" key="1">
    <source>
        <dbReference type="EMBL" id="KXB70293.1"/>
    </source>
</evidence>
<proteinExistence type="predicted"/>
<dbReference type="OrthoDB" id="2081253at2"/>
<dbReference type="InterPro" id="IPR006522">
    <property type="entry name" value="Phage_virion_morphogenesis"/>
</dbReference>
<dbReference type="EMBL" id="LSDD01000004">
    <property type="protein sequence ID" value="KXB70293.1"/>
    <property type="molecule type" value="Genomic_DNA"/>
</dbReference>
<accession>A0A134ARH4</accession>
<dbReference type="PATRIC" id="fig|157687.3.peg.88"/>
<keyword evidence="2" id="KW-1185">Reference proteome</keyword>
<sequence>MKGYIMRITITTNLDSVGSSFKERLGSVSKEEMFDEIAFYMENEMRKRFDSGTDYLGNAWASLKIRKGKPLNDTGMLKGSLGTATIKGNSVSIFSNLVYAGIHDRGGTIMPKNAKVLHFKVGGTDYFAKSVTIPKRQFSGISDKNKEDLKKIINDYLVNKKLFL</sequence>
<comment type="caution">
    <text evidence="1">The sequence shown here is derived from an EMBL/GenBank/DDBJ whole genome shotgun (WGS) entry which is preliminary data.</text>
</comment>
<evidence type="ECO:0000313" key="2">
    <source>
        <dbReference type="Proteomes" id="UP000070483"/>
    </source>
</evidence>
<reference evidence="2" key="1">
    <citation type="submission" date="2016-01" db="EMBL/GenBank/DDBJ databases">
        <authorList>
            <person name="Mitreva M."/>
            <person name="Pepin K.H."/>
            <person name="Mihindukulasuriya K.A."/>
            <person name="Fulton R."/>
            <person name="Fronick C."/>
            <person name="O'Laughlin M."/>
            <person name="Miner T."/>
            <person name="Herter B."/>
            <person name="Rosa B.A."/>
            <person name="Cordes M."/>
            <person name="Tomlinson C."/>
            <person name="Wollam A."/>
            <person name="Palsikar V.B."/>
            <person name="Mardis E.R."/>
            <person name="Wilson R.K."/>
        </authorList>
    </citation>
    <scope>NUCLEOTIDE SEQUENCE [LARGE SCALE GENOMIC DNA]</scope>
    <source>
        <strain evidence="2">KA00185</strain>
    </source>
</reference>
<dbReference type="STRING" id="157687.HMPREF3180_00087"/>
<gene>
    <name evidence="1" type="ORF">HMPREF3180_00087</name>
</gene>
<dbReference type="Pfam" id="PF05069">
    <property type="entry name" value="Phage_tail_S"/>
    <property type="match status" value="1"/>
</dbReference>
<protein>
    <submittedName>
        <fullName evidence="1">Phage virion morphogeneis protein</fullName>
    </submittedName>
</protein>
<name>A0A134ARH4_9FUSO</name>
<dbReference type="Proteomes" id="UP000070483">
    <property type="component" value="Unassembled WGS sequence"/>
</dbReference>
<dbReference type="AlphaFoldDB" id="A0A134ARH4"/>
<organism evidence="1 2">
    <name type="scientific">Leptotrichia wadei</name>
    <dbReference type="NCBI Taxonomy" id="157687"/>
    <lineage>
        <taxon>Bacteria</taxon>
        <taxon>Fusobacteriati</taxon>
        <taxon>Fusobacteriota</taxon>
        <taxon>Fusobacteriia</taxon>
        <taxon>Fusobacteriales</taxon>
        <taxon>Leptotrichiaceae</taxon>
        <taxon>Leptotrichia</taxon>
    </lineage>
</organism>